<keyword evidence="2 5" id="KW-0238">DNA-binding</keyword>
<dbReference type="Pfam" id="PF12833">
    <property type="entry name" value="HTH_18"/>
    <property type="match status" value="1"/>
</dbReference>
<evidence type="ECO:0000256" key="1">
    <source>
        <dbReference type="ARBA" id="ARBA00023015"/>
    </source>
</evidence>
<dbReference type="PANTHER" id="PTHR43280:SF2">
    <property type="entry name" value="HTH-TYPE TRANSCRIPTIONAL REGULATOR EXSA"/>
    <property type="match status" value="1"/>
</dbReference>
<dbReference type="SUPFAM" id="SSF46689">
    <property type="entry name" value="Homeodomain-like"/>
    <property type="match status" value="2"/>
</dbReference>
<dbReference type="AlphaFoldDB" id="A0A1G7UM40"/>
<keyword evidence="1" id="KW-0805">Transcription regulation</keyword>
<evidence type="ECO:0000259" key="4">
    <source>
        <dbReference type="PROSITE" id="PS01124"/>
    </source>
</evidence>
<keyword evidence="3" id="KW-0804">Transcription</keyword>
<sequence>MNVTIEYGIVGIPEHHIKITHQLPPQYAAYRCDFADAVLVSSPSIDIIYHTTTADGCSLSNNIFIVKEPVQLLPKVKEGVSMACCMIEGSINLTYADLTTIPLLQGQYNCFHIIGQQQPTLFSPGIYEVQYYGFSRDMIATYTSHSKLAKKWLYKMDMGMPALLTASPGIIWEGLYHLNHELKFSVINTGLRKTWLLGKLQELLILILEQQDTNTVSSSQDVTFNTIKTFIRNNVDKELTIGQLASTYFVSASKLRQSFIKYCGMSFSDFQLKVRMERARVMCLENDVSIAHIAYVLGYKNPSALTKVYKNYYGETPSETRKNGGYNMLS</sequence>
<dbReference type="Proteomes" id="UP000199045">
    <property type="component" value="Unassembled WGS sequence"/>
</dbReference>
<dbReference type="GO" id="GO:0043565">
    <property type="term" value="F:sequence-specific DNA binding"/>
    <property type="evidence" value="ECO:0007669"/>
    <property type="project" value="InterPro"/>
</dbReference>
<name>A0A1G7UM40_CHIFI</name>
<evidence type="ECO:0000313" key="5">
    <source>
        <dbReference type="EMBL" id="SDG48675.1"/>
    </source>
</evidence>
<evidence type="ECO:0000313" key="6">
    <source>
        <dbReference type="Proteomes" id="UP000199045"/>
    </source>
</evidence>
<reference evidence="5 6" key="1">
    <citation type="submission" date="2016-10" db="EMBL/GenBank/DDBJ databases">
        <authorList>
            <person name="de Groot N.N."/>
        </authorList>
    </citation>
    <scope>NUCLEOTIDE SEQUENCE [LARGE SCALE GENOMIC DNA]</scope>
    <source>
        <strain evidence="5 6">DSM 527</strain>
    </source>
</reference>
<dbReference type="GO" id="GO:0003700">
    <property type="term" value="F:DNA-binding transcription factor activity"/>
    <property type="evidence" value="ECO:0007669"/>
    <property type="project" value="InterPro"/>
</dbReference>
<organism evidence="5 6">
    <name type="scientific">Chitinophaga filiformis</name>
    <name type="common">Myxococcus filiformis</name>
    <name type="synonym">Flexibacter filiformis</name>
    <dbReference type="NCBI Taxonomy" id="104663"/>
    <lineage>
        <taxon>Bacteria</taxon>
        <taxon>Pseudomonadati</taxon>
        <taxon>Bacteroidota</taxon>
        <taxon>Chitinophagia</taxon>
        <taxon>Chitinophagales</taxon>
        <taxon>Chitinophagaceae</taxon>
        <taxon>Chitinophaga</taxon>
    </lineage>
</organism>
<dbReference type="RefSeq" id="WP_089834593.1">
    <property type="nucleotide sequence ID" value="NZ_FNBN01000004.1"/>
</dbReference>
<feature type="domain" description="HTH araC/xylS-type" evidence="4">
    <location>
        <begin position="225"/>
        <end position="323"/>
    </location>
</feature>
<evidence type="ECO:0000256" key="2">
    <source>
        <dbReference type="ARBA" id="ARBA00023125"/>
    </source>
</evidence>
<accession>A0A1G7UM40</accession>
<dbReference type="SMART" id="SM00342">
    <property type="entry name" value="HTH_ARAC"/>
    <property type="match status" value="1"/>
</dbReference>
<dbReference type="PANTHER" id="PTHR43280">
    <property type="entry name" value="ARAC-FAMILY TRANSCRIPTIONAL REGULATOR"/>
    <property type="match status" value="1"/>
</dbReference>
<dbReference type="STRING" id="104663.SAMN04488121_104435"/>
<evidence type="ECO:0000256" key="3">
    <source>
        <dbReference type="ARBA" id="ARBA00023163"/>
    </source>
</evidence>
<dbReference type="InterPro" id="IPR009057">
    <property type="entry name" value="Homeodomain-like_sf"/>
</dbReference>
<dbReference type="OrthoDB" id="651776at2"/>
<proteinExistence type="predicted"/>
<dbReference type="PROSITE" id="PS01124">
    <property type="entry name" value="HTH_ARAC_FAMILY_2"/>
    <property type="match status" value="1"/>
</dbReference>
<gene>
    <name evidence="5" type="ORF">SAMN04488121_104435</name>
</gene>
<protein>
    <submittedName>
        <fullName evidence="5">AraC-type DNA-binding protein</fullName>
    </submittedName>
</protein>
<dbReference type="InterPro" id="IPR018060">
    <property type="entry name" value="HTH_AraC"/>
</dbReference>
<dbReference type="EMBL" id="FNBN01000004">
    <property type="protein sequence ID" value="SDG48675.1"/>
    <property type="molecule type" value="Genomic_DNA"/>
</dbReference>
<dbReference type="Gene3D" id="1.10.10.60">
    <property type="entry name" value="Homeodomain-like"/>
    <property type="match status" value="1"/>
</dbReference>